<accession>A0A087UYC7</accession>
<keyword evidence="3" id="KW-0479">Metal-binding</keyword>
<dbReference type="AlphaFoldDB" id="A0A087UYC7"/>
<evidence type="ECO:0000256" key="3">
    <source>
        <dbReference type="ARBA" id="ARBA00022723"/>
    </source>
</evidence>
<dbReference type="InterPro" id="IPR035500">
    <property type="entry name" value="NHR-like_dom_sf"/>
</dbReference>
<dbReference type="InterPro" id="IPR001728">
    <property type="entry name" value="ThyrH_rcpt"/>
</dbReference>
<keyword evidence="12" id="KW-1185">Reference proteome</keyword>
<dbReference type="InterPro" id="IPR000536">
    <property type="entry name" value="Nucl_hrmn_rcpt_lig-bd"/>
</dbReference>
<dbReference type="STRING" id="407821.A0A087UYC7"/>
<evidence type="ECO:0000313" key="11">
    <source>
        <dbReference type="EMBL" id="KFM82366.1"/>
    </source>
</evidence>
<keyword evidence="6" id="KW-0805">Transcription regulation</keyword>
<evidence type="ECO:0000256" key="7">
    <source>
        <dbReference type="ARBA" id="ARBA00023125"/>
    </source>
</evidence>
<feature type="domain" description="NR LBD" evidence="10">
    <location>
        <begin position="1"/>
        <end position="245"/>
    </location>
</feature>
<dbReference type="InterPro" id="IPR001723">
    <property type="entry name" value="Nuclear_hrmn_rcpt"/>
</dbReference>
<evidence type="ECO:0000256" key="5">
    <source>
        <dbReference type="ARBA" id="ARBA00022833"/>
    </source>
</evidence>
<protein>
    <submittedName>
        <fullName evidence="11">Ecdysone-induced protein 78C</fullName>
    </submittedName>
</protein>
<comment type="similarity">
    <text evidence="2">Belongs to the nuclear hormone receptor family. NR1 subfamily.</text>
</comment>
<dbReference type="PRINTS" id="PR00398">
    <property type="entry name" value="STRDHORMONER"/>
</dbReference>
<dbReference type="SMART" id="SM00430">
    <property type="entry name" value="HOLI"/>
    <property type="match status" value="1"/>
</dbReference>
<evidence type="ECO:0000256" key="2">
    <source>
        <dbReference type="ARBA" id="ARBA00008092"/>
    </source>
</evidence>
<keyword evidence="7" id="KW-0238">DNA-binding</keyword>
<dbReference type="PRINTS" id="PR00546">
    <property type="entry name" value="THYROIDHORMR"/>
</dbReference>
<comment type="subcellular location">
    <subcellularLocation>
        <location evidence="1">Nucleus</location>
    </subcellularLocation>
</comment>
<evidence type="ECO:0000313" key="12">
    <source>
        <dbReference type="Proteomes" id="UP000054359"/>
    </source>
</evidence>
<evidence type="ECO:0000256" key="6">
    <source>
        <dbReference type="ARBA" id="ARBA00023015"/>
    </source>
</evidence>
<dbReference type="GO" id="GO:0005634">
    <property type="term" value="C:nucleus"/>
    <property type="evidence" value="ECO:0007669"/>
    <property type="project" value="UniProtKB-SubCell"/>
</dbReference>
<dbReference type="Proteomes" id="UP000054359">
    <property type="component" value="Unassembled WGS sequence"/>
</dbReference>
<dbReference type="Gene3D" id="1.10.565.10">
    <property type="entry name" value="Retinoid X Receptor"/>
    <property type="match status" value="1"/>
</dbReference>
<keyword evidence="5" id="KW-0862">Zinc</keyword>
<dbReference type="Pfam" id="PF00104">
    <property type="entry name" value="Hormone_recep"/>
    <property type="match status" value="1"/>
</dbReference>
<evidence type="ECO:0000259" key="10">
    <source>
        <dbReference type="PROSITE" id="PS51843"/>
    </source>
</evidence>
<name>A0A087UYC7_STEMI</name>
<dbReference type="OMA" id="CISAGMA"/>
<sequence length="258" mass="30058">MEHIIQLIVEAHEAHCPYIKSKIQDLVRTPLLHSLKNCEIVSANEKDLEKTVLWSHLAAHLAPSIKPLIYFASHIPDFCSLNLQDRIMCIRYGLFEIWLVHVSRLANPAEGTITFCSGSYISRRQLEAIYEQEFVAKLFNFLECLNDFQLNDTVIALYSAVVLHTSERHGIREPVLLKKRQAKYIKILKYQMIVHDRQPEVFEILVSMLPELHNLGQKHDEYLKRIWSNSSRNDIPLLLAEVFDFLSDDQDFRNYLGN</sequence>
<keyword evidence="9" id="KW-0675">Receptor</keyword>
<proteinExistence type="inferred from homology"/>
<evidence type="ECO:0000256" key="1">
    <source>
        <dbReference type="ARBA" id="ARBA00004123"/>
    </source>
</evidence>
<dbReference type="OrthoDB" id="6081310at2759"/>
<dbReference type="EMBL" id="KK122270">
    <property type="protein sequence ID" value="KFM82366.1"/>
    <property type="molecule type" value="Genomic_DNA"/>
</dbReference>
<dbReference type="GO" id="GO:0003677">
    <property type="term" value="F:DNA binding"/>
    <property type="evidence" value="ECO:0007669"/>
    <property type="project" value="UniProtKB-KW"/>
</dbReference>
<organism evidence="11 12">
    <name type="scientific">Stegodyphus mimosarum</name>
    <name type="common">African social velvet spider</name>
    <dbReference type="NCBI Taxonomy" id="407821"/>
    <lineage>
        <taxon>Eukaryota</taxon>
        <taxon>Metazoa</taxon>
        <taxon>Ecdysozoa</taxon>
        <taxon>Arthropoda</taxon>
        <taxon>Chelicerata</taxon>
        <taxon>Arachnida</taxon>
        <taxon>Araneae</taxon>
        <taxon>Araneomorphae</taxon>
        <taxon>Entelegynae</taxon>
        <taxon>Eresoidea</taxon>
        <taxon>Eresidae</taxon>
        <taxon>Stegodyphus</taxon>
    </lineage>
</organism>
<dbReference type="GO" id="GO:0004879">
    <property type="term" value="F:nuclear receptor activity"/>
    <property type="evidence" value="ECO:0007669"/>
    <property type="project" value="InterPro"/>
</dbReference>
<evidence type="ECO:0000256" key="8">
    <source>
        <dbReference type="ARBA" id="ARBA00023163"/>
    </source>
</evidence>
<keyword evidence="8" id="KW-0804">Transcription</keyword>
<dbReference type="GO" id="GO:0008270">
    <property type="term" value="F:zinc ion binding"/>
    <property type="evidence" value="ECO:0007669"/>
    <property type="project" value="UniProtKB-KW"/>
</dbReference>
<gene>
    <name evidence="11" type="ORF">X975_09917</name>
</gene>
<feature type="non-terminal residue" evidence="11">
    <location>
        <position position="258"/>
    </location>
</feature>
<evidence type="ECO:0000256" key="4">
    <source>
        <dbReference type="ARBA" id="ARBA00022771"/>
    </source>
</evidence>
<keyword evidence="4" id="KW-0863">Zinc-finger</keyword>
<dbReference type="PANTHER" id="PTHR45805:SF10">
    <property type="entry name" value="ECDYSONE-INDUCED PROTEIN 78C"/>
    <property type="match status" value="1"/>
</dbReference>
<evidence type="ECO:0000256" key="9">
    <source>
        <dbReference type="ARBA" id="ARBA00023170"/>
    </source>
</evidence>
<dbReference type="SUPFAM" id="SSF48508">
    <property type="entry name" value="Nuclear receptor ligand-binding domain"/>
    <property type="match status" value="1"/>
</dbReference>
<dbReference type="PROSITE" id="PS51843">
    <property type="entry name" value="NR_LBD"/>
    <property type="match status" value="1"/>
</dbReference>
<reference evidence="11 12" key="1">
    <citation type="submission" date="2013-11" db="EMBL/GenBank/DDBJ databases">
        <title>Genome sequencing of Stegodyphus mimosarum.</title>
        <authorList>
            <person name="Bechsgaard J."/>
        </authorList>
    </citation>
    <scope>NUCLEOTIDE SEQUENCE [LARGE SCALE GENOMIC DNA]</scope>
</reference>
<dbReference type="PANTHER" id="PTHR45805">
    <property type="entry name" value="NUCLEAR HORMONE RECEPTOR HR3-RELATED"/>
    <property type="match status" value="1"/>
</dbReference>